<gene>
    <name evidence="4" type="ORF">B0D71_22450</name>
</gene>
<comment type="caution">
    <text evidence="4">The sequence shown here is derived from an EMBL/GenBank/DDBJ whole genome shotgun (WGS) entry which is preliminary data.</text>
</comment>
<feature type="domain" description="DUF3857" evidence="3">
    <location>
        <begin position="49"/>
        <end position="209"/>
    </location>
</feature>
<sequence>MQFSGLFPTRLIGALTLLAVTLGAAQAKDDGTDPSVTIEKEIQANVINADGSFVVTSDTVILINEERAIKEQAQRSLSYNSTLETLDVIHAYTEKPDGRKVAVRPEQIKEQQELASAQAPMFQDTRVKVVIFPEVAIGDRMVLQFKKTRTTALFPGQFEDLSYPAFNPTRQFTLIYDLPADMLLYADAKGFAASTPAAAPGRRIYRWDYVPAQKARIEQGAVSYLDYGQYLAVSTFTDFAAFAKAYDSRAKVNVTPKVRELASSLTAHLDNPRAKAIALSEWVRKNIRYVAVYVGPGGVVPHPVETILANRYGDCKDHVALLEALLAAVGIESTPALVSLGNAYLLPEVPTLGVLNHAITFVPGLNLYLDSTAEGIAGGYLPLMVLDKPVVLTKTGVVARTPAVQENKVENTLLYKVSSKGAAEFTHQSNVTGWAAEMNRYGARSTKPADRDLMIQQFLMSYGLNGSGKMETGSLEGTDNHFELNLVGRVENLVSLPGPVGVLTMSSLVGGIAQNVFSLLIEPERTQAFACFSSVIEEQARFEFAKEIGILAAPRDVSLSHERFDYSANYTRADNAVVVKRRFAFKHPQVVCTPQDFEAMKASAELVLRDLKSQIIVQSL</sequence>
<dbReference type="OrthoDB" id="103430at2"/>
<keyword evidence="5" id="KW-1185">Reference proteome</keyword>
<accession>A0A2S3VJX1</accession>
<dbReference type="RefSeq" id="WP_103396736.1">
    <property type="nucleotide sequence ID" value="NZ_MUJK01000008.1"/>
</dbReference>
<protein>
    <recommendedName>
        <fullName evidence="6">Transglutaminase</fullName>
    </recommendedName>
</protein>
<evidence type="ECO:0000313" key="5">
    <source>
        <dbReference type="Proteomes" id="UP000237440"/>
    </source>
</evidence>
<dbReference type="Pfam" id="PF12969">
    <property type="entry name" value="DUF3857"/>
    <property type="match status" value="1"/>
</dbReference>
<feature type="chain" id="PRO_5015651763" description="Transglutaminase" evidence="1">
    <location>
        <begin position="28"/>
        <end position="620"/>
    </location>
</feature>
<evidence type="ECO:0000313" key="4">
    <source>
        <dbReference type="EMBL" id="POF40230.1"/>
    </source>
</evidence>
<dbReference type="Gene3D" id="2.60.40.3140">
    <property type="match status" value="1"/>
</dbReference>
<dbReference type="AlphaFoldDB" id="A0A2S3VJX1"/>
<dbReference type="Pfam" id="PF01841">
    <property type="entry name" value="Transglut_core"/>
    <property type="match status" value="1"/>
</dbReference>
<proteinExistence type="predicted"/>
<dbReference type="EMBL" id="MUJK01000008">
    <property type="protein sequence ID" value="POF40230.1"/>
    <property type="molecule type" value="Genomic_DNA"/>
</dbReference>
<feature type="domain" description="Transglutaminase-like" evidence="2">
    <location>
        <begin position="260"/>
        <end position="333"/>
    </location>
</feature>
<evidence type="ECO:0000259" key="3">
    <source>
        <dbReference type="Pfam" id="PF12969"/>
    </source>
</evidence>
<feature type="signal peptide" evidence="1">
    <location>
        <begin position="1"/>
        <end position="27"/>
    </location>
</feature>
<dbReference type="InterPro" id="IPR024618">
    <property type="entry name" value="DUF3857"/>
</dbReference>
<organism evidence="4 5">
    <name type="scientific">Pseudomonas laurylsulfativorans</name>
    <dbReference type="NCBI Taxonomy" id="1943631"/>
    <lineage>
        <taxon>Bacteria</taxon>
        <taxon>Pseudomonadati</taxon>
        <taxon>Pseudomonadota</taxon>
        <taxon>Gammaproteobacteria</taxon>
        <taxon>Pseudomonadales</taxon>
        <taxon>Pseudomonadaceae</taxon>
        <taxon>Pseudomonas</taxon>
    </lineage>
</organism>
<dbReference type="InterPro" id="IPR002931">
    <property type="entry name" value="Transglutaminase-like"/>
</dbReference>
<dbReference type="SUPFAM" id="SSF54001">
    <property type="entry name" value="Cysteine proteinases"/>
    <property type="match status" value="1"/>
</dbReference>
<dbReference type="Proteomes" id="UP000237440">
    <property type="component" value="Unassembled WGS sequence"/>
</dbReference>
<keyword evidence="1" id="KW-0732">Signal</keyword>
<reference evidence="5" key="1">
    <citation type="submission" date="2017-02" db="EMBL/GenBank/DDBJ databases">
        <authorList>
            <person name="Furmanczyk E.M."/>
        </authorList>
    </citation>
    <scope>NUCLEOTIDE SEQUENCE [LARGE SCALE GENOMIC DNA]</scope>
    <source>
        <strain evidence="5">AP3_22</strain>
    </source>
</reference>
<evidence type="ECO:0008006" key="6">
    <source>
        <dbReference type="Google" id="ProtNLM"/>
    </source>
</evidence>
<dbReference type="Gene3D" id="3.10.620.30">
    <property type="match status" value="1"/>
</dbReference>
<name>A0A2S3VJX1_9PSED</name>
<evidence type="ECO:0000259" key="2">
    <source>
        <dbReference type="Pfam" id="PF01841"/>
    </source>
</evidence>
<dbReference type="InterPro" id="IPR038765">
    <property type="entry name" value="Papain-like_cys_pep_sf"/>
</dbReference>
<evidence type="ECO:0000256" key="1">
    <source>
        <dbReference type="SAM" id="SignalP"/>
    </source>
</evidence>